<gene>
    <name evidence="2" type="ORF">GCM10017083_40050</name>
</gene>
<accession>A0A918XWA5</accession>
<keyword evidence="1" id="KW-0472">Membrane</keyword>
<sequence>MNRLFTEHPQSVGESYTEHMGVAFGFGWRMVLAGLACLVHAVLPFLFVKTGSRTISVLHDRMVANRVRKPIAEPAGGRAAA</sequence>
<dbReference type="RefSeq" id="WP_189992947.1">
    <property type="nucleotide sequence ID" value="NZ_BMZS01000010.1"/>
</dbReference>
<evidence type="ECO:0000313" key="3">
    <source>
        <dbReference type="Proteomes" id="UP000630353"/>
    </source>
</evidence>
<dbReference type="EMBL" id="BMZS01000010">
    <property type="protein sequence ID" value="GHD57938.1"/>
    <property type="molecule type" value="Genomic_DNA"/>
</dbReference>
<organism evidence="2 3">
    <name type="scientific">Thalassobaculum fulvum</name>
    <dbReference type="NCBI Taxonomy" id="1633335"/>
    <lineage>
        <taxon>Bacteria</taxon>
        <taxon>Pseudomonadati</taxon>
        <taxon>Pseudomonadota</taxon>
        <taxon>Alphaproteobacteria</taxon>
        <taxon>Rhodospirillales</taxon>
        <taxon>Thalassobaculaceae</taxon>
        <taxon>Thalassobaculum</taxon>
    </lineage>
</organism>
<keyword evidence="1" id="KW-0812">Transmembrane</keyword>
<dbReference type="Proteomes" id="UP000630353">
    <property type="component" value="Unassembled WGS sequence"/>
</dbReference>
<keyword evidence="3" id="KW-1185">Reference proteome</keyword>
<evidence type="ECO:0000313" key="2">
    <source>
        <dbReference type="EMBL" id="GHD57938.1"/>
    </source>
</evidence>
<name>A0A918XWA5_9PROT</name>
<keyword evidence="1" id="KW-1133">Transmembrane helix</keyword>
<comment type="caution">
    <text evidence="2">The sequence shown here is derived from an EMBL/GenBank/DDBJ whole genome shotgun (WGS) entry which is preliminary data.</text>
</comment>
<reference evidence="2" key="2">
    <citation type="submission" date="2020-09" db="EMBL/GenBank/DDBJ databases">
        <authorList>
            <person name="Sun Q."/>
            <person name="Kim S."/>
        </authorList>
    </citation>
    <scope>NUCLEOTIDE SEQUENCE</scope>
    <source>
        <strain evidence="2">KCTC 42651</strain>
    </source>
</reference>
<reference evidence="2" key="1">
    <citation type="journal article" date="2014" name="Int. J. Syst. Evol. Microbiol.">
        <title>Complete genome sequence of Corynebacterium casei LMG S-19264T (=DSM 44701T), isolated from a smear-ripened cheese.</title>
        <authorList>
            <consortium name="US DOE Joint Genome Institute (JGI-PGF)"/>
            <person name="Walter F."/>
            <person name="Albersmeier A."/>
            <person name="Kalinowski J."/>
            <person name="Ruckert C."/>
        </authorList>
    </citation>
    <scope>NUCLEOTIDE SEQUENCE</scope>
    <source>
        <strain evidence="2">KCTC 42651</strain>
    </source>
</reference>
<dbReference type="AlphaFoldDB" id="A0A918XWA5"/>
<evidence type="ECO:0000256" key="1">
    <source>
        <dbReference type="SAM" id="Phobius"/>
    </source>
</evidence>
<feature type="transmembrane region" description="Helical" evidence="1">
    <location>
        <begin position="26"/>
        <end position="48"/>
    </location>
</feature>
<dbReference type="InterPro" id="IPR045936">
    <property type="entry name" value="DUF6356"/>
</dbReference>
<protein>
    <submittedName>
        <fullName evidence="2">Type 1 capsular polysaccharide biosynthesis protein J</fullName>
    </submittedName>
</protein>
<dbReference type="Pfam" id="PF19883">
    <property type="entry name" value="DUF6356"/>
    <property type="match status" value="1"/>
</dbReference>
<proteinExistence type="predicted"/>